<name>A0ABR3VH63_HUMIN</name>
<comment type="caution">
    <text evidence="3">The sequence shown here is derived from an EMBL/GenBank/DDBJ whole genome shotgun (WGS) entry which is preliminary data.</text>
</comment>
<sequence>MRTLRTTIAVLPLLALGSAADPTQGRQFFRWNAPRDLTDETGLLRRQTPPPGYHPEFGSCGSGTTCENACGTNWILCPAKTDLSLFCYNKVDLGQTCCPNGSGRACERGYYCAWQTFGGKVWCCEEGQSLEECGVPADATTAISSSSTASSESTSSGATDGPATTPTSVAVSTPDGDGSGSTCPLSTVTAWSTVTETTATTVSVAAVTVTVTETLYADICSDPDTSTPSGPDTTIPGSFSITAAPSTSTTGFWPSSRTTSRPLVTAGAPGVVPDVMGFFVGAAALLLNWL</sequence>
<accession>A0ABR3VH63</accession>
<feature type="signal peptide" evidence="2">
    <location>
        <begin position="1"/>
        <end position="25"/>
    </location>
</feature>
<dbReference type="EMBL" id="JAZGSY010000087">
    <property type="protein sequence ID" value="KAL1841086.1"/>
    <property type="molecule type" value="Genomic_DNA"/>
</dbReference>
<keyword evidence="4" id="KW-1185">Reference proteome</keyword>
<dbReference type="Proteomes" id="UP001583172">
    <property type="component" value="Unassembled WGS sequence"/>
</dbReference>
<reference evidence="3 4" key="1">
    <citation type="journal article" date="2024" name="Commun. Biol.">
        <title>Comparative genomic analysis of thermophilic fungi reveals convergent evolutionary adaptations and gene losses.</title>
        <authorList>
            <person name="Steindorff A.S."/>
            <person name="Aguilar-Pontes M.V."/>
            <person name="Robinson A.J."/>
            <person name="Andreopoulos B."/>
            <person name="LaButti K."/>
            <person name="Kuo A."/>
            <person name="Mondo S."/>
            <person name="Riley R."/>
            <person name="Otillar R."/>
            <person name="Haridas S."/>
            <person name="Lipzen A."/>
            <person name="Grimwood J."/>
            <person name="Schmutz J."/>
            <person name="Clum A."/>
            <person name="Reid I.D."/>
            <person name="Moisan M.C."/>
            <person name="Butler G."/>
            <person name="Nguyen T.T.M."/>
            <person name="Dewar K."/>
            <person name="Conant G."/>
            <person name="Drula E."/>
            <person name="Henrissat B."/>
            <person name="Hansel C."/>
            <person name="Singer S."/>
            <person name="Hutchinson M.I."/>
            <person name="de Vries R.P."/>
            <person name="Natvig D.O."/>
            <person name="Powell A.J."/>
            <person name="Tsang A."/>
            <person name="Grigoriev I.V."/>
        </authorList>
    </citation>
    <scope>NUCLEOTIDE SEQUENCE [LARGE SCALE GENOMIC DNA]</scope>
    <source>
        <strain evidence="3 4">CBS 620.91</strain>
    </source>
</reference>
<evidence type="ECO:0000256" key="1">
    <source>
        <dbReference type="SAM" id="MobiDB-lite"/>
    </source>
</evidence>
<proteinExistence type="predicted"/>
<keyword evidence="2" id="KW-0732">Signal</keyword>
<feature type="compositionally biased region" description="Low complexity" evidence="1">
    <location>
        <begin position="144"/>
        <end position="159"/>
    </location>
</feature>
<gene>
    <name evidence="3" type="ORF">VTJ49DRAFT_7417</name>
</gene>
<feature type="compositionally biased region" description="Polar residues" evidence="1">
    <location>
        <begin position="162"/>
        <end position="171"/>
    </location>
</feature>
<feature type="chain" id="PRO_5045754412" evidence="2">
    <location>
        <begin position="26"/>
        <end position="290"/>
    </location>
</feature>
<evidence type="ECO:0000313" key="4">
    <source>
        <dbReference type="Proteomes" id="UP001583172"/>
    </source>
</evidence>
<protein>
    <submittedName>
        <fullName evidence="3">Uncharacterized protein</fullName>
    </submittedName>
</protein>
<evidence type="ECO:0000256" key="2">
    <source>
        <dbReference type="SAM" id="SignalP"/>
    </source>
</evidence>
<evidence type="ECO:0000313" key="3">
    <source>
        <dbReference type="EMBL" id="KAL1841086.1"/>
    </source>
</evidence>
<organism evidence="3 4">
    <name type="scientific">Humicola insolens</name>
    <name type="common">Soft-rot fungus</name>
    <dbReference type="NCBI Taxonomy" id="85995"/>
    <lineage>
        <taxon>Eukaryota</taxon>
        <taxon>Fungi</taxon>
        <taxon>Dikarya</taxon>
        <taxon>Ascomycota</taxon>
        <taxon>Pezizomycotina</taxon>
        <taxon>Sordariomycetes</taxon>
        <taxon>Sordariomycetidae</taxon>
        <taxon>Sordariales</taxon>
        <taxon>Chaetomiaceae</taxon>
        <taxon>Mycothermus</taxon>
    </lineage>
</organism>
<feature type="region of interest" description="Disordered" evidence="1">
    <location>
        <begin position="144"/>
        <end position="182"/>
    </location>
</feature>